<feature type="compositionally biased region" description="Low complexity" evidence="1">
    <location>
        <begin position="67"/>
        <end position="78"/>
    </location>
</feature>
<evidence type="ECO:0000256" key="1">
    <source>
        <dbReference type="SAM" id="MobiDB-lite"/>
    </source>
</evidence>
<reference evidence="3" key="3">
    <citation type="submission" date="2018-08" db="UniProtKB">
        <authorList>
            <consortium name="EnsemblPlants"/>
        </authorList>
    </citation>
    <scope>IDENTIFICATION</scope>
    <source>
        <strain evidence="3">cv. Bd21</strain>
    </source>
</reference>
<dbReference type="OrthoDB" id="1918850at2759"/>
<protein>
    <submittedName>
        <fullName evidence="2 3">Uncharacterized protein</fullName>
    </submittedName>
</protein>
<name>A0A2K2DTJ9_BRADI</name>
<evidence type="ECO:0000313" key="3">
    <source>
        <dbReference type="EnsemblPlants" id="PNT77598"/>
    </source>
</evidence>
<dbReference type="EMBL" id="CM000880">
    <property type="protein sequence ID" value="PNT77598.1"/>
    <property type="molecule type" value="Genomic_DNA"/>
</dbReference>
<reference evidence="2" key="2">
    <citation type="submission" date="2017-06" db="EMBL/GenBank/DDBJ databases">
        <title>WGS assembly of Brachypodium distachyon.</title>
        <authorList>
            <consortium name="The International Brachypodium Initiative"/>
            <person name="Lucas S."/>
            <person name="Harmon-Smith M."/>
            <person name="Lail K."/>
            <person name="Tice H."/>
            <person name="Grimwood J."/>
            <person name="Bruce D."/>
            <person name="Barry K."/>
            <person name="Shu S."/>
            <person name="Lindquist E."/>
            <person name="Wang M."/>
            <person name="Pitluck S."/>
            <person name="Vogel J.P."/>
            <person name="Garvin D.F."/>
            <person name="Mockler T.C."/>
            <person name="Schmutz J."/>
            <person name="Rokhsar D."/>
            <person name="Bevan M.W."/>
        </authorList>
    </citation>
    <scope>NUCLEOTIDE SEQUENCE</scope>
    <source>
        <strain evidence="2">Bd21</strain>
    </source>
</reference>
<organism evidence="2">
    <name type="scientific">Brachypodium distachyon</name>
    <name type="common">Purple false brome</name>
    <name type="synonym">Trachynia distachya</name>
    <dbReference type="NCBI Taxonomy" id="15368"/>
    <lineage>
        <taxon>Eukaryota</taxon>
        <taxon>Viridiplantae</taxon>
        <taxon>Streptophyta</taxon>
        <taxon>Embryophyta</taxon>
        <taxon>Tracheophyta</taxon>
        <taxon>Spermatophyta</taxon>
        <taxon>Magnoliopsida</taxon>
        <taxon>Liliopsida</taxon>
        <taxon>Poales</taxon>
        <taxon>Poaceae</taxon>
        <taxon>BOP clade</taxon>
        <taxon>Pooideae</taxon>
        <taxon>Stipodae</taxon>
        <taxon>Brachypodieae</taxon>
        <taxon>Brachypodium</taxon>
    </lineage>
</organism>
<feature type="compositionally biased region" description="Polar residues" evidence="1">
    <location>
        <begin position="516"/>
        <end position="538"/>
    </location>
</feature>
<accession>A0A2K2DTJ9</accession>
<evidence type="ECO:0000313" key="2">
    <source>
        <dbReference type="EMBL" id="PNT77598.1"/>
    </source>
</evidence>
<keyword evidence="4" id="KW-1185">Reference proteome</keyword>
<dbReference type="FunCoup" id="A0A2K2DTJ9">
    <property type="interactions" value="5"/>
</dbReference>
<dbReference type="PANTHER" id="PTHR34468">
    <property type="entry name" value="MICROTUBULE-ASSOCIATED FUTSCH-LIKE PROTEIN"/>
    <property type="match status" value="1"/>
</dbReference>
<dbReference type="AlphaFoldDB" id="A0A2K2DTJ9"/>
<proteinExistence type="predicted"/>
<feature type="compositionally biased region" description="Pro residues" evidence="1">
    <location>
        <begin position="123"/>
        <end position="161"/>
    </location>
</feature>
<reference evidence="2 3" key="1">
    <citation type="journal article" date="2010" name="Nature">
        <title>Genome sequencing and analysis of the model grass Brachypodium distachyon.</title>
        <authorList>
            <consortium name="International Brachypodium Initiative"/>
        </authorList>
    </citation>
    <scope>NUCLEOTIDE SEQUENCE [LARGE SCALE GENOMIC DNA]</scope>
    <source>
        <strain evidence="2 3">Bd21</strain>
    </source>
</reference>
<sequence>MGSQFKIFRTHSQRQLISASSFNPTPPALPHLLHFLLHQRLPAPRSPPPATMDPHPTPFRAKRRSVAAPAKMAAPKPKSIATARGKMANKSPTGNVVSAGTAPQPRPRRAFGTVRSSNSLSDKPPPPPLKPSKLSPPLPLKAPKVSPPPPQKSSKVSPPPLQKSLKLSPPNPIRAPRTSRPAAKPLKKACPGPDLKAQAKKKSQRVSFQDDAAVVAVPRSREKVEASAEDAVGHTPMVSVKALEKKPVKVVAAETPFFSAQNCSSCTLDQLESAEYWLAQIRLAESVGKHSVSAVFFRLAFECQAQPFHRIQSELRNYTVRHQSASTLTPLFHELLLAHGMLVNQPKFDTDGSEKVDTLITTNTVGNKLDATTLEHECSECDCGGDRVDVREVNVVKQGEKGMDQPSFERKLEGSFEFDDCEAVIVDQLLQEHSDVAKNEGAEVPHGSEIMLSARCSIDKLSLKVSPVARVSSERRLSSDKFSPPARSLSAKRLSSGSPFDNKSLFGSCSVKRLTSSCPSYKKSSTKGLSSKRMSSGHSGVCSDKENNSPAGAVDSSKVTQKGEPMCHASVDPLKLKEHGDYADIDEKQLELMPVLYRSIRCWSWSQ</sequence>
<dbReference type="EnsemblPlants" id="PNT77598">
    <property type="protein sequence ID" value="PNT77598"/>
    <property type="gene ID" value="BRADI_1g65637v3"/>
</dbReference>
<feature type="region of interest" description="Disordered" evidence="1">
    <location>
        <begin position="516"/>
        <end position="565"/>
    </location>
</feature>
<feature type="region of interest" description="Disordered" evidence="1">
    <location>
        <begin position="474"/>
        <end position="497"/>
    </location>
</feature>
<dbReference type="Proteomes" id="UP000008810">
    <property type="component" value="Chromosome 1"/>
</dbReference>
<dbReference type="PANTHER" id="PTHR34468:SF3">
    <property type="entry name" value="OS03G0288900 PROTEIN"/>
    <property type="match status" value="1"/>
</dbReference>
<dbReference type="Gramene" id="PNT77598">
    <property type="protein sequence ID" value="PNT77598"/>
    <property type="gene ID" value="BRADI_1g65637v3"/>
</dbReference>
<gene>
    <name evidence="3" type="primary">LOC100833115</name>
    <name evidence="2" type="ORF">BRADI_1g65637v3</name>
</gene>
<feature type="region of interest" description="Disordered" evidence="1">
    <location>
        <begin position="41"/>
        <end position="204"/>
    </location>
</feature>
<feature type="compositionally biased region" description="Pro residues" evidence="1">
    <location>
        <begin position="44"/>
        <end position="57"/>
    </location>
</feature>
<evidence type="ECO:0000313" key="4">
    <source>
        <dbReference type="Proteomes" id="UP000008810"/>
    </source>
</evidence>
<dbReference type="ExpressionAtlas" id="A0A2K2DTJ9">
    <property type="expression patterns" value="baseline"/>
</dbReference>